<sequence length="142" mass="15660">MRLSYLVWFLFLAVVSWQDFQKQEISSWLLILMGALGTVIQLFEGSVSLGGWFGGIFLGLALLFLAFVTREEIGYGDGWLVVVMGMSLGLRFSFLAFLLALGISALVSGSLLISRKVKRNYRLPFAPFLLAGSALSFFLYGG</sequence>
<evidence type="ECO:0000313" key="5">
    <source>
        <dbReference type="Proteomes" id="UP001197875"/>
    </source>
</evidence>
<dbReference type="PANTHER" id="PTHR30487:SF0">
    <property type="entry name" value="PREPILIN LEADER PEPTIDASE_N-METHYLTRANSFERASE-RELATED"/>
    <property type="match status" value="1"/>
</dbReference>
<comment type="caution">
    <text evidence="4">The sequence shown here is derived from an EMBL/GenBank/DDBJ whole genome shotgun (WGS) entry which is preliminary data.</text>
</comment>
<protein>
    <submittedName>
        <fullName evidence="4">Prepilin peptidase</fullName>
        <ecNumber evidence="4">3.4.23.43</ecNumber>
    </submittedName>
</protein>
<feature type="transmembrane region" description="Helical" evidence="2">
    <location>
        <begin position="88"/>
        <end position="113"/>
    </location>
</feature>
<feature type="domain" description="Prepilin type IV endopeptidase peptidase" evidence="3">
    <location>
        <begin position="7"/>
        <end position="106"/>
    </location>
</feature>
<keyword evidence="2" id="KW-0472">Membrane</keyword>
<dbReference type="Gene3D" id="1.20.120.1220">
    <property type="match status" value="1"/>
</dbReference>
<feature type="transmembrane region" description="Helical" evidence="2">
    <location>
        <begin position="125"/>
        <end position="141"/>
    </location>
</feature>
<evidence type="ECO:0000256" key="2">
    <source>
        <dbReference type="SAM" id="Phobius"/>
    </source>
</evidence>
<name>A0AAE3DRU0_9FIRM</name>
<dbReference type="GO" id="GO:0006465">
    <property type="term" value="P:signal peptide processing"/>
    <property type="evidence" value="ECO:0007669"/>
    <property type="project" value="TreeGrafter"/>
</dbReference>
<dbReference type="InterPro" id="IPR050882">
    <property type="entry name" value="Prepilin_peptidase/N-MTase"/>
</dbReference>
<dbReference type="Proteomes" id="UP001197875">
    <property type="component" value="Unassembled WGS sequence"/>
</dbReference>
<gene>
    <name evidence="4" type="ORF">LKD71_06825</name>
</gene>
<dbReference type="EMBL" id="JAJEPR010000008">
    <property type="protein sequence ID" value="MCC2189517.1"/>
    <property type="molecule type" value="Genomic_DNA"/>
</dbReference>
<comment type="similarity">
    <text evidence="1">Belongs to the peptidase A24 family.</text>
</comment>
<reference evidence="4 5" key="1">
    <citation type="submission" date="2021-10" db="EMBL/GenBank/DDBJ databases">
        <title>Anaerobic single-cell dispensing facilitates the cultivation of human gut bacteria.</title>
        <authorList>
            <person name="Afrizal A."/>
        </authorList>
    </citation>
    <scope>NUCLEOTIDE SEQUENCE [LARGE SCALE GENOMIC DNA]</scope>
    <source>
        <strain evidence="4 5">CLA-AA-H277</strain>
    </source>
</reference>
<evidence type="ECO:0000313" key="4">
    <source>
        <dbReference type="EMBL" id="MCC2189517.1"/>
    </source>
</evidence>
<dbReference type="EC" id="3.4.23.43" evidence="4"/>
<dbReference type="Pfam" id="PF01478">
    <property type="entry name" value="Peptidase_A24"/>
    <property type="match status" value="1"/>
</dbReference>
<keyword evidence="4" id="KW-0378">Hydrolase</keyword>
<keyword evidence="5" id="KW-1185">Reference proteome</keyword>
<evidence type="ECO:0000256" key="1">
    <source>
        <dbReference type="ARBA" id="ARBA00005801"/>
    </source>
</evidence>
<feature type="transmembrane region" description="Helical" evidence="2">
    <location>
        <begin position="50"/>
        <end position="68"/>
    </location>
</feature>
<dbReference type="InterPro" id="IPR000045">
    <property type="entry name" value="Prepilin_IV_endopep_pep"/>
</dbReference>
<proteinExistence type="inferred from homology"/>
<evidence type="ECO:0000259" key="3">
    <source>
        <dbReference type="Pfam" id="PF01478"/>
    </source>
</evidence>
<feature type="transmembrane region" description="Helical" evidence="2">
    <location>
        <begin position="26"/>
        <end position="43"/>
    </location>
</feature>
<dbReference type="PANTHER" id="PTHR30487">
    <property type="entry name" value="TYPE 4 PREPILIN-LIKE PROTEINS LEADER PEPTIDE-PROCESSING ENZYME"/>
    <property type="match status" value="1"/>
</dbReference>
<dbReference type="RefSeq" id="WP_227614854.1">
    <property type="nucleotide sequence ID" value="NZ_JAJEPR010000008.1"/>
</dbReference>
<dbReference type="GO" id="GO:0004190">
    <property type="term" value="F:aspartic-type endopeptidase activity"/>
    <property type="evidence" value="ECO:0007669"/>
    <property type="project" value="UniProtKB-EC"/>
</dbReference>
<organism evidence="4 5">
    <name type="scientific">Fusicatenibacter faecihominis</name>
    <dbReference type="NCBI Taxonomy" id="2881276"/>
    <lineage>
        <taxon>Bacteria</taxon>
        <taxon>Bacillati</taxon>
        <taxon>Bacillota</taxon>
        <taxon>Clostridia</taxon>
        <taxon>Lachnospirales</taxon>
        <taxon>Lachnospiraceae</taxon>
        <taxon>Fusicatenibacter</taxon>
    </lineage>
</organism>
<dbReference type="AlphaFoldDB" id="A0AAE3DRU0"/>
<accession>A0AAE3DRU0</accession>
<dbReference type="GO" id="GO:0005886">
    <property type="term" value="C:plasma membrane"/>
    <property type="evidence" value="ECO:0007669"/>
    <property type="project" value="TreeGrafter"/>
</dbReference>
<keyword evidence="2" id="KW-0812">Transmembrane</keyword>
<keyword evidence="2" id="KW-1133">Transmembrane helix</keyword>